<dbReference type="EMBL" id="JBHSAY010000005">
    <property type="protein sequence ID" value="MFC4130436.1"/>
    <property type="molecule type" value="Genomic_DNA"/>
</dbReference>
<feature type="region of interest" description="Disordered" evidence="1">
    <location>
        <begin position="295"/>
        <end position="322"/>
    </location>
</feature>
<dbReference type="Gene3D" id="3.40.50.1820">
    <property type="entry name" value="alpha/beta hydrolase"/>
    <property type="match status" value="1"/>
</dbReference>
<organism evidence="3 4">
    <name type="scientific">Hamadaea flava</name>
    <dbReference type="NCBI Taxonomy" id="1742688"/>
    <lineage>
        <taxon>Bacteria</taxon>
        <taxon>Bacillati</taxon>
        <taxon>Actinomycetota</taxon>
        <taxon>Actinomycetes</taxon>
        <taxon>Micromonosporales</taxon>
        <taxon>Micromonosporaceae</taxon>
        <taxon>Hamadaea</taxon>
    </lineage>
</organism>
<gene>
    <name evidence="3" type="ORF">ACFOZ4_07450</name>
</gene>
<evidence type="ECO:0000313" key="4">
    <source>
        <dbReference type="Proteomes" id="UP001595816"/>
    </source>
</evidence>
<evidence type="ECO:0000256" key="1">
    <source>
        <dbReference type="SAM" id="MobiDB-lite"/>
    </source>
</evidence>
<protein>
    <submittedName>
        <fullName evidence="3">Prolyl oligopeptidase family serine peptidase</fullName>
    </submittedName>
</protein>
<dbReference type="Pfam" id="PF00326">
    <property type="entry name" value="Peptidase_S9"/>
    <property type="match status" value="1"/>
</dbReference>
<dbReference type="Proteomes" id="UP001595816">
    <property type="component" value="Unassembled WGS sequence"/>
</dbReference>
<dbReference type="SUPFAM" id="SSF82171">
    <property type="entry name" value="DPP6 N-terminal domain-like"/>
    <property type="match status" value="1"/>
</dbReference>
<keyword evidence="4" id="KW-1185">Reference proteome</keyword>
<dbReference type="InterPro" id="IPR029058">
    <property type="entry name" value="AB_hydrolase_fold"/>
</dbReference>
<comment type="caution">
    <text evidence="3">The sequence shown here is derived from an EMBL/GenBank/DDBJ whole genome shotgun (WGS) entry which is preliminary data.</text>
</comment>
<dbReference type="RefSeq" id="WP_253757899.1">
    <property type="nucleotide sequence ID" value="NZ_JAMZDZ010000001.1"/>
</dbReference>
<evidence type="ECO:0000259" key="2">
    <source>
        <dbReference type="Pfam" id="PF00326"/>
    </source>
</evidence>
<proteinExistence type="predicted"/>
<dbReference type="PANTHER" id="PTHR11731:SF193">
    <property type="entry name" value="DIPEPTIDYL PEPTIDASE 9"/>
    <property type="match status" value="1"/>
</dbReference>
<dbReference type="Gene3D" id="2.140.10.30">
    <property type="entry name" value="Dipeptidylpeptidase IV, N-terminal domain"/>
    <property type="match status" value="1"/>
</dbReference>
<name>A0ABV8LHN6_9ACTN</name>
<dbReference type="SUPFAM" id="SSF53474">
    <property type="entry name" value="alpha/beta-Hydrolases"/>
    <property type="match status" value="1"/>
</dbReference>
<evidence type="ECO:0000313" key="3">
    <source>
        <dbReference type="EMBL" id="MFC4130436.1"/>
    </source>
</evidence>
<accession>A0ABV8LHN6</accession>
<dbReference type="PANTHER" id="PTHR11731">
    <property type="entry name" value="PROTEASE FAMILY S9B,C DIPEPTIDYL-PEPTIDASE IV-RELATED"/>
    <property type="match status" value="1"/>
</dbReference>
<dbReference type="InterPro" id="IPR050278">
    <property type="entry name" value="Serine_Prot_S9B/DPPIV"/>
</dbReference>
<dbReference type="InterPro" id="IPR001375">
    <property type="entry name" value="Peptidase_S9_cat"/>
</dbReference>
<feature type="compositionally biased region" description="Basic and acidic residues" evidence="1">
    <location>
        <begin position="305"/>
        <end position="316"/>
    </location>
</feature>
<feature type="domain" description="Peptidase S9 prolyl oligopeptidase catalytic" evidence="2">
    <location>
        <begin position="475"/>
        <end position="589"/>
    </location>
</feature>
<reference evidence="4" key="1">
    <citation type="journal article" date="2019" name="Int. J. Syst. Evol. Microbiol.">
        <title>The Global Catalogue of Microorganisms (GCM) 10K type strain sequencing project: providing services to taxonomists for standard genome sequencing and annotation.</title>
        <authorList>
            <consortium name="The Broad Institute Genomics Platform"/>
            <consortium name="The Broad Institute Genome Sequencing Center for Infectious Disease"/>
            <person name="Wu L."/>
            <person name="Ma J."/>
        </authorList>
    </citation>
    <scope>NUCLEOTIDE SEQUENCE [LARGE SCALE GENOMIC DNA]</scope>
    <source>
        <strain evidence="4">CGMCC 4.7289</strain>
    </source>
</reference>
<sequence>MTDLQPRRIVVGRDGERVAYLLGERLCVLDTATGALRPVADEVGAYACDLHATVAVFARHGRLHRVRLTGEPEVVDLGVEGEQPQPDPTGRHIAYRRGQALHVLMEGAHSDAPSPVLLAGEESPTVRWGEVDDDAIGFGRNRGWWWAPDGSAILATRTDGPRSTSLHLLELDGGWVDVHWDRWVYPYVAGAGWFDGPPLVTVLRRGQNHGLVLAVDPRTGETQVHAELSDPRFVRTVDGTPLHLPDGRVLVGSEIAHESYDSRCLFADGTLLTPPNLYVRRVVGRIGPMCLGPGLPAFSGMPPTEPRRGAGERSRETPGAQSALDNELGDLLIEASTDPAEQHLYRVRGALGRGGGMAAQRLTHEPGWHTGECGGETMVIGSAGLDHPGTHWLVLRRGHQVGVLGDPAAGRKDTAQPADLPRPVLDRVTDRRLPVGVLYPGRHLVGRRLPVLLDLATGLGGQSVLARSDAWALRQRWAEAGYAVVAVDTRGSAGIAPSFEKVVHRRLVDLVVADLAETVHELGAKDPDLDLEYVLLRGTGVGGWLAARAVADRPETFHGAVVRDPVRAWTTLPSVLAERYLGNPDDNSEVWLHHELRDLPVRVREIAADAPIDVELSALDALLHS</sequence>